<feature type="compositionally biased region" description="Low complexity" evidence="1">
    <location>
        <begin position="155"/>
        <end position="164"/>
    </location>
</feature>
<feature type="compositionally biased region" description="Low complexity" evidence="1">
    <location>
        <begin position="91"/>
        <end position="103"/>
    </location>
</feature>
<dbReference type="Proteomes" id="UP001189429">
    <property type="component" value="Unassembled WGS sequence"/>
</dbReference>
<proteinExistence type="predicted"/>
<comment type="caution">
    <text evidence="2">The sequence shown here is derived from an EMBL/GenBank/DDBJ whole genome shotgun (WGS) entry which is preliminary data.</text>
</comment>
<dbReference type="EMBL" id="CAUYUJ010000041">
    <property type="protein sequence ID" value="CAK0788364.1"/>
    <property type="molecule type" value="Genomic_DNA"/>
</dbReference>
<feature type="non-terminal residue" evidence="2">
    <location>
        <position position="273"/>
    </location>
</feature>
<evidence type="ECO:0000256" key="1">
    <source>
        <dbReference type="SAM" id="MobiDB-lite"/>
    </source>
</evidence>
<evidence type="ECO:0000313" key="2">
    <source>
        <dbReference type="EMBL" id="CAK0788364.1"/>
    </source>
</evidence>
<keyword evidence="3" id="KW-1185">Reference proteome</keyword>
<reference evidence="2" key="1">
    <citation type="submission" date="2023-10" db="EMBL/GenBank/DDBJ databases">
        <authorList>
            <person name="Chen Y."/>
            <person name="Shah S."/>
            <person name="Dougan E. K."/>
            <person name="Thang M."/>
            <person name="Chan C."/>
        </authorList>
    </citation>
    <scope>NUCLEOTIDE SEQUENCE [LARGE SCALE GENOMIC DNA]</scope>
</reference>
<accession>A0ABN9PB99</accession>
<feature type="compositionally biased region" description="Basic residues" evidence="1">
    <location>
        <begin position="136"/>
        <end position="147"/>
    </location>
</feature>
<protein>
    <submittedName>
        <fullName evidence="2">Uncharacterized protein</fullName>
    </submittedName>
</protein>
<evidence type="ECO:0000313" key="3">
    <source>
        <dbReference type="Proteomes" id="UP001189429"/>
    </source>
</evidence>
<gene>
    <name evidence="2" type="ORF">PCOR1329_LOCUS275</name>
</gene>
<feature type="compositionally biased region" description="Basic residues" evidence="1">
    <location>
        <begin position="179"/>
        <end position="189"/>
    </location>
</feature>
<feature type="region of interest" description="Disordered" evidence="1">
    <location>
        <begin position="130"/>
        <end position="203"/>
    </location>
</feature>
<name>A0ABN9PB99_9DINO</name>
<feature type="compositionally biased region" description="Basic and acidic residues" evidence="1">
    <location>
        <begin position="190"/>
        <end position="203"/>
    </location>
</feature>
<sequence>MDSKVKYLGMRIGPRCASLSWRGPFEKHLERAHIESGLDIGFLLTMQLYNAFIASVLCFVGQLDAFPHEFAGLEKEARAIRFGGAEGGSAGSRSGAPREAASATAGGLVQTKPNDPWAWSTGHAAYYAQVKDKASDKKRRGASRSRSRRGDARGDAAPAGPPRGSRSRSRGGEAERRRDRSRSRGRRRRDRSEKRQRDVEVEGPSDRGLFRVNCVFGVGLSIGRTMTATGPWRTSREGAEADGERLRAAYYQGGPSTLTAVKNALYADEKSGG</sequence>
<feature type="region of interest" description="Disordered" evidence="1">
    <location>
        <begin position="86"/>
        <end position="116"/>
    </location>
</feature>
<organism evidence="2 3">
    <name type="scientific">Prorocentrum cordatum</name>
    <dbReference type="NCBI Taxonomy" id="2364126"/>
    <lineage>
        <taxon>Eukaryota</taxon>
        <taxon>Sar</taxon>
        <taxon>Alveolata</taxon>
        <taxon>Dinophyceae</taxon>
        <taxon>Prorocentrales</taxon>
        <taxon>Prorocentraceae</taxon>
        <taxon>Prorocentrum</taxon>
    </lineage>
</organism>